<sequence>MAFRDECNISDTSNGERTRFWLLSQAFSHTVNGCFQELTPQEVEECFPAITIQEYQEELHKILSQVLSHYRSAAMTEFEEICSTLKVAAGLHSLEQLSATQGVTGMGSAAAVTW</sequence>
<protein>
    <submittedName>
        <fullName evidence="1">Uncharacterized protein</fullName>
    </submittedName>
</protein>
<dbReference type="EMBL" id="LGRX02014071">
    <property type="protein sequence ID" value="KAK3265211.1"/>
    <property type="molecule type" value="Genomic_DNA"/>
</dbReference>
<name>A0AAE0FSG6_9CHLO</name>
<keyword evidence="2" id="KW-1185">Reference proteome</keyword>
<proteinExistence type="predicted"/>
<comment type="caution">
    <text evidence="1">The sequence shown here is derived from an EMBL/GenBank/DDBJ whole genome shotgun (WGS) entry which is preliminary data.</text>
</comment>
<accession>A0AAE0FSG6</accession>
<evidence type="ECO:0000313" key="1">
    <source>
        <dbReference type="EMBL" id="KAK3265211.1"/>
    </source>
</evidence>
<organism evidence="1 2">
    <name type="scientific">Cymbomonas tetramitiformis</name>
    <dbReference type="NCBI Taxonomy" id="36881"/>
    <lineage>
        <taxon>Eukaryota</taxon>
        <taxon>Viridiplantae</taxon>
        <taxon>Chlorophyta</taxon>
        <taxon>Pyramimonadophyceae</taxon>
        <taxon>Pyramimonadales</taxon>
        <taxon>Pyramimonadaceae</taxon>
        <taxon>Cymbomonas</taxon>
    </lineage>
</organism>
<dbReference type="AlphaFoldDB" id="A0AAE0FSG6"/>
<dbReference type="Proteomes" id="UP001190700">
    <property type="component" value="Unassembled WGS sequence"/>
</dbReference>
<gene>
    <name evidence="1" type="ORF">CYMTET_26092</name>
</gene>
<evidence type="ECO:0000313" key="2">
    <source>
        <dbReference type="Proteomes" id="UP001190700"/>
    </source>
</evidence>
<reference evidence="1 2" key="1">
    <citation type="journal article" date="2015" name="Genome Biol. Evol.">
        <title>Comparative Genomics of a Bacterivorous Green Alga Reveals Evolutionary Causalities and Consequences of Phago-Mixotrophic Mode of Nutrition.</title>
        <authorList>
            <person name="Burns J.A."/>
            <person name="Paasch A."/>
            <person name="Narechania A."/>
            <person name="Kim E."/>
        </authorList>
    </citation>
    <scope>NUCLEOTIDE SEQUENCE [LARGE SCALE GENOMIC DNA]</scope>
    <source>
        <strain evidence="1 2">PLY_AMNH</strain>
    </source>
</reference>